<name>A0A8E5HIG8_USTVR</name>
<dbReference type="EMBL" id="CP072753">
    <property type="protein sequence ID" value="QUC16046.1"/>
    <property type="molecule type" value="Genomic_DNA"/>
</dbReference>
<dbReference type="AlphaFoldDB" id="A0A8E5HIG8"/>
<dbReference type="Proteomes" id="UP000027002">
    <property type="component" value="Chromosome 1"/>
</dbReference>
<feature type="disulfide bond" evidence="14">
    <location>
        <begin position="57"/>
        <end position="64"/>
    </location>
</feature>
<evidence type="ECO:0000256" key="1">
    <source>
        <dbReference type="ARBA" id="ARBA00004141"/>
    </source>
</evidence>
<feature type="domain" description="CFEM" evidence="17">
    <location>
        <begin position="15"/>
        <end position="126"/>
    </location>
</feature>
<feature type="disulfide bond" evidence="14">
    <location>
        <begin position="47"/>
        <end position="78"/>
    </location>
</feature>
<protein>
    <recommendedName>
        <fullName evidence="17">CFEM domain-containing protein</fullName>
    </recommendedName>
</protein>
<evidence type="ECO:0000256" key="5">
    <source>
        <dbReference type="ARBA" id="ARBA00022525"/>
    </source>
</evidence>
<dbReference type="PROSITE" id="PS52012">
    <property type="entry name" value="CFEM"/>
    <property type="match status" value="1"/>
</dbReference>
<comment type="similarity">
    <text evidence="4">Belongs to the RBT5 family.</text>
</comment>
<feature type="transmembrane region" description="Helical" evidence="15">
    <location>
        <begin position="304"/>
        <end position="331"/>
    </location>
</feature>
<dbReference type="OrthoDB" id="2496787at2759"/>
<evidence type="ECO:0000256" key="14">
    <source>
        <dbReference type="PROSITE-ProRule" id="PRU01356"/>
    </source>
</evidence>
<dbReference type="RefSeq" id="XP_042993719.1">
    <property type="nucleotide sequence ID" value="XM_043137785.1"/>
</dbReference>
<dbReference type="GO" id="GO:0098552">
    <property type="term" value="C:side of membrane"/>
    <property type="evidence" value="ECO:0007669"/>
    <property type="project" value="UniProtKB-KW"/>
</dbReference>
<dbReference type="InterPro" id="IPR052337">
    <property type="entry name" value="SAT4-like"/>
</dbReference>
<evidence type="ECO:0000256" key="8">
    <source>
        <dbReference type="ARBA" id="ARBA00022729"/>
    </source>
</evidence>
<evidence type="ECO:0000256" key="9">
    <source>
        <dbReference type="ARBA" id="ARBA00022989"/>
    </source>
</evidence>
<accession>A0A8E5HIG8</accession>
<evidence type="ECO:0000256" key="2">
    <source>
        <dbReference type="ARBA" id="ARBA00004589"/>
    </source>
</evidence>
<dbReference type="PANTHER" id="PTHR33048:SF143">
    <property type="entry name" value="EXTRACELLULAR MEMBRANE PROTEIN CFEM DOMAIN-CONTAINING PROTEIN-RELATED"/>
    <property type="match status" value="1"/>
</dbReference>
<evidence type="ECO:0000256" key="15">
    <source>
        <dbReference type="SAM" id="Phobius"/>
    </source>
</evidence>
<feature type="transmembrane region" description="Helical" evidence="15">
    <location>
        <begin position="274"/>
        <end position="292"/>
    </location>
</feature>
<evidence type="ECO:0000256" key="16">
    <source>
        <dbReference type="SAM" id="SignalP"/>
    </source>
</evidence>
<feature type="disulfide bond" evidence="14">
    <location>
        <begin position="66"/>
        <end position="99"/>
    </location>
</feature>
<gene>
    <name evidence="18" type="ORF">UV8b_00287</name>
</gene>
<feature type="transmembrane region" description="Helical" evidence="15">
    <location>
        <begin position="351"/>
        <end position="371"/>
    </location>
</feature>
<dbReference type="PANTHER" id="PTHR33048">
    <property type="entry name" value="PTH11-LIKE INTEGRAL MEMBRANE PROTEIN (AFU_ORTHOLOGUE AFUA_5G11245)"/>
    <property type="match status" value="1"/>
</dbReference>
<dbReference type="Pfam" id="PF05730">
    <property type="entry name" value="CFEM"/>
    <property type="match status" value="1"/>
</dbReference>
<evidence type="ECO:0000256" key="3">
    <source>
        <dbReference type="ARBA" id="ARBA00004613"/>
    </source>
</evidence>
<keyword evidence="8 16" id="KW-0732">Signal</keyword>
<keyword evidence="7 15" id="KW-0812">Transmembrane</keyword>
<feature type="signal peptide" evidence="16">
    <location>
        <begin position="1"/>
        <end position="27"/>
    </location>
</feature>
<comment type="subcellular location">
    <subcellularLocation>
        <location evidence="2">Membrane</location>
        <topology evidence="2">Lipid-anchor</topology>
        <topology evidence="2">GPI-anchor</topology>
    </subcellularLocation>
    <subcellularLocation>
        <location evidence="1">Membrane</location>
        <topology evidence="1">Multi-pass membrane protein</topology>
    </subcellularLocation>
    <subcellularLocation>
        <location evidence="3">Secreted</location>
    </subcellularLocation>
</comment>
<organism evidence="18 19">
    <name type="scientific">Ustilaginoidea virens</name>
    <name type="common">Rice false smut fungus</name>
    <name type="synonym">Villosiclava virens</name>
    <dbReference type="NCBI Taxonomy" id="1159556"/>
    <lineage>
        <taxon>Eukaryota</taxon>
        <taxon>Fungi</taxon>
        <taxon>Dikarya</taxon>
        <taxon>Ascomycota</taxon>
        <taxon>Pezizomycotina</taxon>
        <taxon>Sordariomycetes</taxon>
        <taxon>Hypocreomycetidae</taxon>
        <taxon>Hypocreales</taxon>
        <taxon>Clavicipitaceae</taxon>
        <taxon>Ustilaginoidea</taxon>
    </lineage>
</organism>
<feature type="disulfide bond" evidence="14">
    <location>
        <begin position="43"/>
        <end position="83"/>
    </location>
</feature>
<evidence type="ECO:0000256" key="12">
    <source>
        <dbReference type="ARBA" id="ARBA00023288"/>
    </source>
</evidence>
<comment type="similarity">
    <text evidence="13">Belongs to the SAT4 family.</text>
</comment>
<dbReference type="GeneID" id="66061065"/>
<keyword evidence="9 15" id="KW-1133">Transmembrane helix</keyword>
<dbReference type="KEGG" id="uvi:66061065"/>
<keyword evidence="5" id="KW-0964">Secreted</keyword>
<evidence type="ECO:0000313" key="18">
    <source>
        <dbReference type="EMBL" id="QUC16046.1"/>
    </source>
</evidence>
<feature type="transmembrane region" description="Helical" evidence="15">
    <location>
        <begin position="222"/>
        <end position="243"/>
    </location>
</feature>
<keyword evidence="6" id="KW-0336">GPI-anchor</keyword>
<feature type="chain" id="PRO_5034702650" description="CFEM domain-containing protein" evidence="16">
    <location>
        <begin position="28"/>
        <end position="448"/>
    </location>
</feature>
<evidence type="ECO:0000256" key="6">
    <source>
        <dbReference type="ARBA" id="ARBA00022622"/>
    </source>
</evidence>
<evidence type="ECO:0000256" key="4">
    <source>
        <dbReference type="ARBA" id="ARBA00010031"/>
    </source>
</evidence>
<evidence type="ECO:0000256" key="11">
    <source>
        <dbReference type="ARBA" id="ARBA00023157"/>
    </source>
</evidence>
<dbReference type="SMART" id="SM00747">
    <property type="entry name" value="CFEM"/>
    <property type="match status" value="1"/>
</dbReference>
<keyword evidence="6" id="KW-0325">Glycoprotein</keyword>
<evidence type="ECO:0000256" key="10">
    <source>
        <dbReference type="ARBA" id="ARBA00023136"/>
    </source>
</evidence>
<feature type="transmembrane region" description="Helical" evidence="15">
    <location>
        <begin position="186"/>
        <end position="210"/>
    </location>
</feature>
<dbReference type="Pfam" id="PF20684">
    <property type="entry name" value="Fung_rhodopsin"/>
    <property type="match status" value="1"/>
</dbReference>
<keyword evidence="10 15" id="KW-0472">Membrane</keyword>
<evidence type="ECO:0000256" key="13">
    <source>
        <dbReference type="ARBA" id="ARBA00038359"/>
    </source>
</evidence>
<comment type="caution">
    <text evidence="14">Lacks conserved residue(s) required for the propagation of feature annotation.</text>
</comment>
<keyword evidence="19" id="KW-1185">Reference proteome</keyword>
<evidence type="ECO:0000259" key="17">
    <source>
        <dbReference type="PROSITE" id="PS52012"/>
    </source>
</evidence>
<dbReference type="InterPro" id="IPR008427">
    <property type="entry name" value="Extracellular_membr_CFEM_dom"/>
</dbReference>
<dbReference type="InterPro" id="IPR049326">
    <property type="entry name" value="Rhodopsin_dom_fungi"/>
</dbReference>
<evidence type="ECO:0000313" key="19">
    <source>
        <dbReference type="Proteomes" id="UP000027002"/>
    </source>
</evidence>
<keyword evidence="11 14" id="KW-1015">Disulfide bond</keyword>
<proteinExistence type="inferred from homology"/>
<dbReference type="GO" id="GO:0005576">
    <property type="term" value="C:extracellular region"/>
    <property type="evidence" value="ECO:0007669"/>
    <property type="project" value="UniProtKB-SubCell"/>
</dbReference>
<feature type="transmembrane region" description="Helical" evidence="15">
    <location>
        <begin position="143"/>
        <end position="166"/>
    </location>
</feature>
<evidence type="ECO:0000256" key="7">
    <source>
        <dbReference type="ARBA" id="ARBA00022692"/>
    </source>
</evidence>
<reference evidence="18" key="1">
    <citation type="submission" date="2020-03" db="EMBL/GenBank/DDBJ databases">
        <title>A mixture of massive structural variations and highly conserved coding sequences in Ustilaginoidea virens genome.</title>
        <authorList>
            <person name="Zhang K."/>
            <person name="Zhao Z."/>
            <person name="Zhang Z."/>
            <person name="Li Y."/>
            <person name="Hsiang T."/>
            <person name="Sun W."/>
        </authorList>
    </citation>
    <scope>NUCLEOTIDE SEQUENCE</scope>
    <source>
        <strain evidence="18">UV-8b</strain>
    </source>
</reference>
<keyword evidence="12" id="KW-0449">Lipoprotein</keyword>
<sequence length="448" mass="49671">MHLLKAKLWLSTPWLLLGPALLRPVGAQTPSSLAAAMGSLPECALQCFLKAVPQSSCGMTNQTCICEDAALGAAVAACVKAGCTIKQGLATMNITQTACHRPVRDKSGTYKAVSNTLAIISGAFVLQRLAYKVYARLGLGLDDWFALITLLVGIPSSVINGHYLTVNGIGRDIWTLTPGQITDFNRYFYLDAIVYLAEVSLAKLAILFFYMRIFPSRGVKRVLWGTVAFDCAFGAAFVLVAIFQCNPVSYSWAMWDGERQGRCLNVNAITWSNAMISIALDIWMLAIPLWQLRSLNLGWKKKAGVGAMFSVGAFVTIVSILRLKSFVAFSYSTDNPTWDFFEVGMWSDIEINVSMICACLPTFRLLLVRIFPILRETTHRYHTSERRTDRGMRSTVFSQRAEAGRAVDKSEIWYQKSFAVKYLETDELRLMSMRDRDTASAQSGAMSI</sequence>